<reference evidence="2 3" key="1">
    <citation type="submission" date="2020-02" db="EMBL/GenBank/DDBJ databases">
        <title>Pseudoroseicyclus tamarix, sp. nov., isolated from offshore sediment of a Tamarix chinensis forest.</title>
        <authorList>
            <person name="Gai Y."/>
        </authorList>
    </citation>
    <scope>NUCLEOTIDE SEQUENCE [LARGE SCALE GENOMIC DNA]</scope>
    <source>
        <strain evidence="2 3">CLL3-39</strain>
    </source>
</reference>
<sequence>MPDTPYSDLPPSAYWKTAMGDNFADLTGLYQPKWRIGPEHAVATYGSCFAQHFGRSLRARKFTWVDGEPAPAGLEKEAAERFGYGVFSARTANIYTPTLLAQWGRWAFAGEEVPQEAWAQDGRVYDPFRPRIEPEGFASEEEMRRLQGVAIRAFRRSIEEADVLVFTLGLTERWLNAAGFEYPMCPGTAAGTFDESAHRFDNLGFLEAKAGMEEAMSLFKAANPGLRFLLTVSPVPLVASASGRHVLAATMQSKAILRAVAGDLAASREDTDYFPSFEIIFNPIYGRRFFQDNLRGIAPGGVNRVMGHFFDTQAAIFGAPEAAGSDAEDEARADVICEEELLGSFGGRS</sequence>
<dbReference type="EMBL" id="JAAGAB010000003">
    <property type="protein sequence ID" value="NDV02215.1"/>
    <property type="molecule type" value="Genomic_DNA"/>
</dbReference>
<dbReference type="Proteomes" id="UP000474757">
    <property type="component" value="Unassembled WGS sequence"/>
</dbReference>
<evidence type="ECO:0000259" key="1">
    <source>
        <dbReference type="Pfam" id="PF08885"/>
    </source>
</evidence>
<evidence type="ECO:0000313" key="2">
    <source>
        <dbReference type="EMBL" id="NDV02215.1"/>
    </source>
</evidence>
<dbReference type="RefSeq" id="WP_163894941.1">
    <property type="nucleotide sequence ID" value="NZ_JAAFYS010000003.1"/>
</dbReference>
<proteinExistence type="predicted"/>
<dbReference type="InterPro" id="IPR014982">
    <property type="entry name" value="GSCFA"/>
</dbReference>
<protein>
    <submittedName>
        <fullName evidence="2">GSCFA domain-containing protein</fullName>
    </submittedName>
</protein>
<evidence type="ECO:0000313" key="3">
    <source>
        <dbReference type="Proteomes" id="UP000474757"/>
    </source>
</evidence>
<accession>A0A6B2JWC8</accession>
<comment type="caution">
    <text evidence="2">The sequence shown here is derived from an EMBL/GenBank/DDBJ whole genome shotgun (WGS) entry which is preliminary data.</text>
</comment>
<feature type="domain" description="GSCFA" evidence="1">
    <location>
        <begin position="42"/>
        <end position="309"/>
    </location>
</feature>
<name>A0A6B2JWC8_9RHOB</name>
<dbReference type="Pfam" id="PF08885">
    <property type="entry name" value="GSCFA"/>
    <property type="match status" value="1"/>
</dbReference>
<gene>
    <name evidence="2" type="ORF">GZA08_14690</name>
</gene>
<organism evidence="2 3">
    <name type="scientific">Pseudoroseicyclus tamaricis</name>
    <dbReference type="NCBI Taxonomy" id="2705421"/>
    <lineage>
        <taxon>Bacteria</taxon>
        <taxon>Pseudomonadati</taxon>
        <taxon>Pseudomonadota</taxon>
        <taxon>Alphaproteobacteria</taxon>
        <taxon>Rhodobacterales</taxon>
        <taxon>Paracoccaceae</taxon>
        <taxon>Pseudoroseicyclus</taxon>
    </lineage>
</organism>
<keyword evidence="3" id="KW-1185">Reference proteome</keyword>
<dbReference type="AlphaFoldDB" id="A0A6B2JWC8"/>